<comment type="caution">
    <text evidence="2">The sequence shown here is derived from an EMBL/GenBank/DDBJ whole genome shotgun (WGS) entry which is preliminary data.</text>
</comment>
<organism evidence="2 3">
    <name type="scientific">Marinobacterium aestuariivivens</name>
    <dbReference type="NCBI Taxonomy" id="1698799"/>
    <lineage>
        <taxon>Bacteria</taxon>
        <taxon>Pseudomonadati</taxon>
        <taxon>Pseudomonadota</taxon>
        <taxon>Gammaproteobacteria</taxon>
        <taxon>Oceanospirillales</taxon>
        <taxon>Oceanospirillaceae</taxon>
        <taxon>Marinobacterium</taxon>
    </lineage>
</organism>
<dbReference type="GO" id="GO:0016746">
    <property type="term" value="F:acyltransferase activity"/>
    <property type="evidence" value="ECO:0007669"/>
    <property type="project" value="UniProtKB-KW"/>
</dbReference>
<dbReference type="CDD" id="cd04301">
    <property type="entry name" value="NAT_SF"/>
    <property type="match status" value="1"/>
</dbReference>
<name>A0ABW1ZUS1_9GAMM</name>
<dbReference type="InterPro" id="IPR038321">
    <property type="entry name" value="TmcA_C_sf"/>
</dbReference>
<proteinExistence type="predicted"/>
<dbReference type="EMBL" id="JBHSWE010000001">
    <property type="protein sequence ID" value="MFC6669134.1"/>
    <property type="molecule type" value="Genomic_DNA"/>
</dbReference>
<evidence type="ECO:0000259" key="1">
    <source>
        <dbReference type="PROSITE" id="PS51186"/>
    </source>
</evidence>
<keyword evidence="3" id="KW-1185">Reference proteome</keyword>
<dbReference type="SUPFAM" id="SSF55729">
    <property type="entry name" value="Acyl-CoA N-acyltransferases (Nat)"/>
    <property type="match status" value="1"/>
</dbReference>
<dbReference type="EC" id="2.3.1.-" evidence="2"/>
<dbReference type="PROSITE" id="PS51186">
    <property type="entry name" value="GNAT"/>
    <property type="match status" value="1"/>
</dbReference>
<dbReference type="PANTHER" id="PTHR10925">
    <property type="entry name" value="N-ACETYLTRANSFERASE 10"/>
    <property type="match status" value="1"/>
</dbReference>
<dbReference type="Proteomes" id="UP001596422">
    <property type="component" value="Unassembled WGS sequence"/>
</dbReference>
<feature type="domain" description="N-acetyltransferase" evidence="1">
    <location>
        <begin position="122"/>
        <end position="204"/>
    </location>
</feature>
<protein>
    <submittedName>
        <fullName evidence="2">GNAT family N-acetyltransferase</fullName>
        <ecNumber evidence="2">2.3.1.-</ecNumber>
    </submittedName>
</protein>
<keyword evidence="2" id="KW-0012">Acyltransferase</keyword>
<dbReference type="InterPro" id="IPR000182">
    <property type="entry name" value="GNAT_dom"/>
</dbReference>
<evidence type="ECO:0000313" key="3">
    <source>
        <dbReference type="Proteomes" id="UP001596422"/>
    </source>
</evidence>
<dbReference type="Gene3D" id="3.40.630.30">
    <property type="match status" value="1"/>
</dbReference>
<dbReference type="Gene3D" id="1.20.120.890">
    <property type="entry name" value="tRNA(Met) cytidine acetyltransferase, tail domain"/>
    <property type="match status" value="1"/>
</dbReference>
<accession>A0ABW1ZUS1</accession>
<keyword evidence="2" id="KW-0808">Transferase</keyword>
<sequence>MRNRHRRRPSPARKRLRRVSSASTASVCSGSRKPCPNCSACWCWLTTAPRRATCGSCWTARTWRSGSPRSGACGGCDAGGRRGPVAAGTCRRYQPGDTATPGHLLPQTLIGQDGLLEAASLRCLRVMRIATHPALERRGIATGLLQALAHWAGPRGCDYLGTGFGATVDLLRFWQRSGYRPVHVGAGRDPVGGTFACMLARPLSAAGHALVEAARAQLRRRLLHQLPAQMRELDADLVLSLLPSGDSTQLSASERSEIELFARHNRSFESCEPSLWALCRSGPELWQRAGLGRDAQYQLIWTLLQRRGWETVAALSGAGRRAQIRGLRSTMALLLEAVPTAQRSRTPEGDHDG</sequence>
<gene>
    <name evidence="2" type="ORF">ACFQDL_02665</name>
</gene>
<dbReference type="InterPro" id="IPR032672">
    <property type="entry name" value="TmcA/NAT10/Kre33"/>
</dbReference>
<reference evidence="3" key="1">
    <citation type="journal article" date="2019" name="Int. J. Syst. Evol. Microbiol.">
        <title>The Global Catalogue of Microorganisms (GCM) 10K type strain sequencing project: providing services to taxonomists for standard genome sequencing and annotation.</title>
        <authorList>
            <consortium name="The Broad Institute Genomics Platform"/>
            <consortium name="The Broad Institute Genome Sequencing Center for Infectious Disease"/>
            <person name="Wu L."/>
            <person name="Ma J."/>
        </authorList>
    </citation>
    <scope>NUCLEOTIDE SEQUENCE [LARGE SCALE GENOMIC DNA]</scope>
    <source>
        <strain evidence="3">NBRC 111756</strain>
    </source>
</reference>
<dbReference type="Pfam" id="PF13718">
    <property type="entry name" value="GNAT_acetyltr_2"/>
    <property type="match status" value="1"/>
</dbReference>
<dbReference type="InterPro" id="IPR016181">
    <property type="entry name" value="Acyl_CoA_acyltransferase"/>
</dbReference>
<dbReference type="PANTHER" id="PTHR10925:SF5">
    <property type="entry name" value="RNA CYTIDINE ACETYLTRANSFERASE"/>
    <property type="match status" value="1"/>
</dbReference>
<dbReference type="RefSeq" id="WP_379907712.1">
    <property type="nucleotide sequence ID" value="NZ_JBHSWE010000001.1"/>
</dbReference>
<evidence type="ECO:0000313" key="2">
    <source>
        <dbReference type="EMBL" id="MFC6669134.1"/>
    </source>
</evidence>